<dbReference type="InterPro" id="IPR050272">
    <property type="entry name" value="Isochorismatase-like_hydrls"/>
</dbReference>
<evidence type="ECO:0000256" key="1">
    <source>
        <dbReference type="ARBA" id="ARBA00022801"/>
    </source>
</evidence>
<dbReference type="CDD" id="cd01014">
    <property type="entry name" value="nicotinamidase_related"/>
    <property type="match status" value="1"/>
</dbReference>
<gene>
    <name evidence="3" type="ORF">Afil01_41810</name>
</gene>
<dbReference type="PANTHER" id="PTHR43540:SF1">
    <property type="entry name" value="ISOCHORISMATASE HYDROLASE"/>
    <property type="match status" value="1"/>
</dbReference>
<feature type="domain" description="Isochorismatase-like" evidence="2">
    <location>
        <begin position="10"/>
        <end position="141"/>
    </location>
</feature>
<dbReference type="EMBL" id="BSTX01000003">
    <property type="protein sequence ID" value="GLZ79374.1"/>
    <property type="molecule type" value="Genomic_DNA"/>
</dbReference>
<dbReference type="Pfam" id="PF00857">
    <property type="entry name" value="Isochorismatase"/>
    <property type="match status" value="1"/>
</dbReference>
<reference evidence="3" key="1">
    <citation type="submission" date="2023-03" db="EMBL/GenBank/DDBJ databases">
        <title>Actinorhabdospora filicis NBRC 111898.</title>
        <authorList>
            <person name="Ichikawa N."/>
            <person name="Sato H."/>
            <person name="Tonouchi N."/>
        </authorList>
    </citation>
    <scope>NUCLEOTIDE SEQUENCE</scope>
    <source>
        <strain evidence="3">NBRC 111898</strain>
    </source>
</reference>
<sequence>MINASSPVQALLVVDVQTGYVTGPEGVPGGPALLTGVAGLLDAARAAGALVVHVQNDGKPGDSDAPGEAGWALHLDVLPGEPVVRKTRADAFEGTELASLLAGIEDVAVCGVMSDVCVSATARAAVALGKRVVVPPQGHATQPIPPSEWFARGIDAEAAARAAEWALSVYCEISPDVAFTRR</sequence>
<protein>
    <recommendedName>
        <fullName evidence="2">Isochorismatase-like domain-containing protein</fullName>
    </recommendedName>
</protein>
<dbReference type="InterPro" id="IPR000868">
    <property type="entry name" value="Isochorismatase-like_dom"/>
</dbReference>
<dbReference type="Gene3D" id="3.40.50.850">
    <property type="entry name" value="Isochorismatase-like"/>
    <property type="match status" value="1"/>
</dbReference>
<comment type="caution">
    <text evidence="3">The sequence shown here is derived from an EMBL/GenBank/DDBJ whole genome shotgun (WGS) entry which is preliminary data.</text>
</comment>
<organism evidence="3 4">
    <name type="scientific">Actinorhabdospora filicis</name>
    <dbReference type="NCBI Taxonomy" id="1785913"/>
    <lineage>
        <taxon>Bacteria</taxon>
        <taxon>Bacillati</taxon>
        <taxon>Actinomycetota</taxon>
        <taxon>Actinomycetes</taxon>
        <taxon>Micromonosporales</taxon>
        <taxon>Micromonosporaceae</taxon>
        <taxon>Actinorhabdospora</taxon>
    </lineage>
</organism>
<accession>A0A9W6SNZ9</accession>
<dbReference type="GO" id="GO:0016787">
    <property type="term" value="F:hydrolase activity"/>
    <property type="evidence" value="ECO:0007669"/>
    <property type="project" value="UniProtKB-KW"/>
</dbReference>
<keyword evidence="4" id="KW-1185">Reference proteome</keyword>
<dbReference type="SUPFAM" id="SSF52499">
    <property type="entry name" value="Isochorismatase-like hydrolases"/>
    <property type="match status" value="1"/>
</dbReference>
<keyword evidence="1" id="KW-0378">Hydrolase</keyword>
<evidence type="ECO:0000313" key="4">
    <source>
        <dbReference type="Proteomes" id="UP001165079"/>
    </source>
</evidence>
<dbReference type="RefSeq" id="WP_285664531.1">
    <property type="nucleotide sequence ID" value="NZ_BSTX01000003.1"/>
</dbReference>
<dbReference type="Proteomes" id="UP001165079">
    <property type="component" value="Unassembled WGS sequence"/>
</dbReference>
<dbReference type="AlphaFoldDB" id="A0A9W6SNZ9"/>
<proteinExistence type="predicted"/>
<dbReference type="InterPro" id="IPR036380">
    <property type="entry name" value="Isochorismatase-like_sf"/>
</dbReference>
<evidence type="ECO:0000259" key="2">
    <source>
        <dbReference type="Pfam" id="PF00857"/>
    </source>
</evidence>
<evidence type="ECO:0000313" key="3">
    <source>
        <dbReference type="EMBL" id="GLZ79374.1"/>
    </source>
</evidence>
<dbReference type="PANTHER" id="PTHR43540">
    <property type="entry name" value="PEROXYUREIDOACRYLATE/UREIDOACRYLATE AMIDOHYDROLASE-RELATED"/>
    <property type="match status" value="1"/>
</dbReference>
<name>A0A9W6SNZ9_9ACTN</name>